<evidence type="ECO:0000313" key="2">
    <source>
        <dbReference type="Proteomes" id="UP000292003"/>
    </source>
</evidence>
<dbReference type="SUPFAM" id="SSF53335">
    <property type="entry name" value="S-adenosyl-L-methionine-dependent methyltransferases"/>
    <property type="match status" value="1"/>
</dbReference>
<keyword evidence="1" id="KW-0489">Methyltransferase</keyword>
<evidence type="ECO:0000313" key="1">
    <source>
        <dbReference type="EMBL" id="RZQ65436.1"/>
    </source>
</evidence>
<dbReference type="AlphaFoldDB" id="A0A4Q7JEC4"/>
<dbReference type="OrthoDB" id="156228at2"/>
<proteinExistence type="predicted"/>
<dbReference type="Proteomes" id="UP000292003">
    <property type="component" value="Unassembled WGS sequence"/>
</dbReference>
<reference evidence="1 2" key="1">
    <citation type="submission" date="2019-02" db="EMBL/GenBank/DDBJ databases">
        <title>Draft genome sequence of Amycolatopsis sp. 8-3EHSu isolated from roots of Suaeda maritima.</title>
        <authorList>
            <person name="Duangmal K."/>
            <person name="Chantavorakit T."/>
        </authorList>
    </citation>
    <scope>NUCLEOTIDE SEQUENCE [LARGE SCALE GENOMIC DNA]</scope>
    <source>
        <strain evidence="1 2">8-3EHSu</strain>
    </source>
</reference>
<sequence length="285" mass="30492">MNATERLAEALAAVRAGDRRKAAELADSADCPLGTELALHLRGSAGREVYSQPDAFTAFIRGGQNVALYEALADRLAARYAELTVSTLLDVGCGDGMALVPALERATTRPATVGLIEPSEALLTAAVERLAGLPVEVRSWGTGVLEYLAADAGKWTLAQSTFALQSLPPDARLAALRGLRERCDAVLIAEFDIPDIDVDSDEYLTSLARRYQRGLEQYPDNARLVAQGFLLPMLLGQAAPLTGANNWEQPAAAWVDQLRAAGFTEVSVEPLAEYWWSPAVVVNAA</sequence>
<organism evidence="1 2">
    <name type="scientific">Amycolatopsis suaedae</name>
    <dbReference type="NCBI Taxonomy" id="2510978"/>
    <lineage>
        <taxon>Bacteria</taxon>
        <taxon>Bacillati</taxon>
        <taxon>Actinomycetota</taxon>
        <taxon>Actinomycetes</taxon>
        <taxon>Pseudonocardiales</taxon>
        <taxon>Pseudonocardiaceae</taxon>
        <taxon>Amycolatopsis</taxon>
    </lineage>
</organism>
<name>A0A4Q7JEC4_9PSEU</name>
<dbReference type="EMBL" id="SFCC01000002">
    <property type="protein sequence ID" value="RZQ65436.1"/>
    <property type="molecule type" value="Genomic_DNA"/>
</dbReference>
<dbReference type="GO" id="GO:0032259">
    <property type="term" value="P:methylation"/>
    <property type="evidence" value="ECO:0007669"/>
    <property type="project" value="UniProtKB-KW"/>
</dbReference>
<keyword evidence="1" id="KW-0808">Transferase</keyword>
<keyword evidence="2" id="KW-1185">Reference proteome</keyword>
<dbReference type="Gene3D" id="3.40.50.150">
    <property type="entry name" value="Vaccinia Virus protein VP39"/>
    <property type="match status" value="1"/>
</dbReference>
<dbReference type="InterPro" id="IPR029063">
    <property type="entry name" value="SAM-dependent_MTases_sf"/>
</dbReference>
<dbReference type="GO" id="GO:0008168">
    <property type="term" value="F:methyltransferase activity"/>
    <property type="evidence" value="ECO:0007669"/>
    <property type="project" value="UniProtKB-KW"/>
</dbReference>
<protein>
    <submittedName>
        <fullName evidence="1">Class I SAM-dependent methyltransferase</fullName>
    </submittedName>
</protein>
<comment type="caution">
    <text evidence="1">The sequence shown here is derived from an EMBL/GenBank/DDBJ whole genome shotgun (WGS) entry which is preliminary data.</text>
</comment>
<gene>
    <name evidence="1" type="ORF">EWH70_03690</name>
</gene>
<accession>A0A4Q7JEC4</accession>